<protein>
    <recommendedName>
        <fullName evidence="5">SWIM-type domain-containing protein</fullName>
    </recommendedName>
</protein>
<dbReference type="Proteomes" id="UP000323000">
    <property type="component" value="Chromosome 10"/>
</dbReference>
<dbReference type="EMBL" id="VAHF01000010">
    <property type="protein sequence ID" value="TXG52454.1"/>
    <property type="molecule type" value="Genomic_DNA"/>
</dbReference>
<feature type="transmembrane region" description="Helical" evidence="2">
    <location>
        <begin position="205"/>
        <end position="232"/>
    </location>
</feature>
<evidence type="ECO:0000256" key="2">
    <source>
        <dbReference type="SAM" id="Phobius"/>
    </source>
</evidence>
<evidence type="ECO:0008006" key="5">
    <source>
        <dbReference type="Google" id="ProtNLM"/>
    </source>
</evidence>
<dbReference type="AlphaFoldDB" id="A0A5C7H644"/>
<comment type="caution">
    <text evidence="3">The sequence shown here is derived from an EMBL/GenBank/DDBJ whole genome shotgun (WGS) entry which is preliminary data.</text>
</comment>
<keyword evidence="2" id="KW-1133">Transmembrane helix</keyword>
<feature type="region of interest" description="Disordered" evidence="1">
    <location>
        <begin position="153"/>
        <end position="193"/>
    </location>
</feature>
<evidence type="ECO:0000313" key="3">
    <source>
        <dbReference type="EMBL" id="TXG52454.1"/>
    </source>
</evidence>
<sequence length="340" mass="37822">MLTMIETVRKKFMKRILSIYEAAVSWESNVPPKINRRLQKAQKEGRYLDPLRCGEYKFEISDGNRQFIVELDKRTCHCGIWKAAYLSRYSNNIHAIPDDNLWPNGNFETVLPPIRRRGAGRPKLSRNKGSNEPIRVQRSIGFRCGICGSSSTHPEATGAASTHTEPDSTHPRHASTHAGHATRTNLDGSSTIAASPRISGTVTRVLLFIAIVGNCFLLQAVVVFFFFFFFFLTAPKSNNRKNSNPRDGEKTKKTAATRSATTPPPNKIISPKESLTGKREGSLFRTFLTSRNSGHTQVSHHGENVTHNVATTRKGDINWGFSYSTGFVAISVLAMVVDMV</sequence>
<proteinExistence type="predicted"/>
<evidence type="ECO:0000256" key="1">
    <source>
        <dbReference type="SAM" id="MobiDB-lite"/>
    </source>
</evidence>
<feature type="transmembrane region" description="Helical" evidence="2">
    <location>
        <begin position="317"/>
        <end position="337"/>
    </location>
</feature>
<keyword evidence="2" id="KW-0472">Membrane</keyword>
<keyword evidence="4" id="KW-1185">Reference proteome</keyword>
<organism evidence="3 4">
    <name type="scientific">Acer yangbiense</name>
    <dbReference type="NCBI Taxonomy" id="1000413"/>
    <lineage>
        <taxon>Eukaryota</taxon>
        <taxon>Viridiplantae</taxon>
        <taxon>Streptophyta</taxon>
        <taxon>Embryophyta</taxon>
        <taxon>Tracheophyta</taxon>
        <taxon>Spermatophyta</taxon>
        <taxon>Magnoliopsida</taxon>
        <taxon>eudicotyledons</taxon>
        <taxon>Gunneridae</taxon>
        <taxon>Pentapetalae</taxon>
        <taxon>rosids</taxon>
        <taxon>malvids</taxon>
        <taxon>Sapindales</taxon>
        <taxon>Sapindaceae</taxon>
        <taxon>Hippocastanoideae</taxon>
        <taxon>Acereae</taxon>
        <taxon>Acer</taxon>
    </lineage>
</organism>
<feature type="region of interest" description="Disordered" evidence="1">
    <location>
        <begin position="239"/>
        <end position="273"/>
    </location>
</feature>
<feature type="compositionally biased region" description="Polar residues" evidence="1">
    <location>
        <begin position="153"/>
        <end position="163"/>
    </location>
</feature>
<reference evidence="4" key="1">
    <citation type="journal article" date="2019" name="Gigascience">
        <title>De novo genome assembly of the endangered Acer yangbiense, a plant species with extremely small populations endemic to Yunnan Province, China.</title>
        <authorList>
            <person name="Yang J."/>
            <person name="Wariss H.M."/>
            <person name="Tao L."/>
            <person name="Zhang R."/>
            <person name="Yun Q."/>
            <person name="Hollingsworth P."/>
            <person name="Dao Z."/>
            <person name="Luo G."/>
            <person name="Guo H."/>
            <person name="Ma Y."/>
            <person name="Sun W."/>
        </authorList>
    </citation>
    <scope>NUCLEOTIDE SEQUENCE [LARGE SCALE GENOMIC DNA]</scope>
    <source>
        <strain evidence="4">cv. Malutang</strain>
    </source>
</reference>
<dbReference type="OrthoDB" id="1432732at2759"/>
<accession>A0A5C7H644</accession>
<keyword evidence="2" id="KW-0812">Transmembrane</keyword>
<evidence type="ECO:0000313" key="4">
    <source>
        <dbReference type="Proteomes" id="UP000323000"/>
    </source>
</evidence>
<name>A0A5C7H644_9ROSI</name>
<gene>
    <name evidence="3" type="ORF">EZV62_021623</name>
</gene>
<feature type="compositionally biased region" description="Polar residues" evidence="1">
    <location>
        <begin position="182"/>
        <end position="193"/>
    </location>
</feature>